<protein>
    <submittedName>
        <fullName evidence="1">Uncharacterized protein</fullName>
    </submittedName>
</protein>
<gene>
    <name evidence="1" type="ORF">Taro_045492</name>
</gene>
<dbReference type="AlphaFoldDB" id="A0A843X4W8"/>
<name>A0A843X4W8_COLES</name>
<reference evidence="1" key="1">
    <citation type="submission" date="2017-07" db="EMBL/GenBank/DDBJ databases">
        <title>Taro Niue Genome Assembly and Annotation.</title>
        <authorList>
            <person name="Atibalentja N."/>
            <person name="Keating K."/>
            <person name="Fields C.J."/>
        </authorList>
    </citation>
    <scope>NUCLEOTIDE SEQUENCE</scope>
    <source>
        <strain evidence="1">Niue_2</strain>
        <tissue evidence="1">Leaf</tissue>
    </source>
</reference>
<comment type="caution">
    <text evidence="1">The sequence shown here is derived from an EMBL/GenBank/DDBJ whole genome shotgun (WGS) entry which is preliminary data.</text>
</comment>
<organism evidence="1 2">
    <name type="scientific">Colocasia esculenta</name>
    <name type="common">Wild taro</name>
    <name type="synonym">Arum esculentum</name>
    <dbReference type="NCBI Taxonomy" id="4460"/>
    <lineage>
        <taxon>Eukaryota</taxon>
        <taxon>Viridiplantae</taxon>
        <taxon>Streptophyta</taxon>
        <taxon>Embryophyta</taxon>
        <taxon>Tracheophyta</taxon>
        <taxon>Spermatophyta</taxon>
        <taxon>Magnoliopsida</taxon>
        <taxon>Liliopsida</taxon>
        <taxon>Araceae</taxon>
        <taxon>Aroideae</taxon>
        <taxon>Colocasieae</taxon>
        <taxon>Colocasia</taxon>
    </lineage>
</organism>
<keyword evidence="2" id="KW-1185">Reference proteome</keyword>
<sequence length="60" mass="6662">MSLHLVGVVWRSSWRLGSRRSPTPSRSSSPSRLLRPAQTVHLKLTKGADLVNAMARYAAF</sequence>
<accession>A0A843X4W8</accession>
<proteinExistence type="predicted"/>
<evidence type="ECO:0000313" key="2">
    <source>
        <dbReference type="Proteomes" id="UP000652761"/>
    </source>
</evidence>
<dbReference type="Proteomes" id="UP000652761">
    <property type="component" value="Unassembled WGS sequence"/>
</dbReference>
<evidence type="ECO:0000313" key="1">
    <source>
        <dbReference type="EMBL" id="MQM12574.1"/>
    </source>
</evidence>
<dbReference type="EMBL" id="NMUH01005364">
    <property type="protein sequence ID" value="MQM12574.1"/>
    <property type="molecule type" value="Genomic_DNA"/>
</dbReference>